<gene>
    <name evidence="1" type="ORF">SAMN04487965_1027</name>
</gene>
<dbReference type="STRING" id="494016.SAMN04487965_1027"/>
<sequence length="155" mass="17163">MLTGGSCVSIYSVEEYVSHDLDFVDVSYASATNIKRALARIGFIAPKPGRRYFESEGCAYAVEFPSAPLAIGDESVSLEQTSSVKTPKGVLRLLSPTDCVKDRLSHYCHWKDAQGLAQAVLVARRQPVKMGEIKRWLISEGFPELYAEFATQLEK</sequence>
<accession>A0A1M4XQ21</accession>
<keyword evidence="2" id="KW-1185">Reference proteome</keyword>
<dbReference type="AlphaFoldDB" id="A0A1M4XQ21"/>
<protein>
    <recommendedName>
        <fullName evidence="3">Nucleotidyl transferase AbiEii toxin, Type IV TA system</fullName>
    </recommendedName>
</protein>
<dbReference type="Proteomes" id="UP000184170">
    <property type="component" value="Unassembled WGS sequence"/>
</dbReference>
<reference evidence="2" key="1">
    <citation type="submission" date="2016-11" db="EMBL/GenBank/DDBJ databases">
        <authorList>
            <person name="Varghese N."/>
            <person name="Submissions S."/>
        </authorList>
    </citation>
    <scope>NUCLEOTIDE SEQUENCE [LARGE SCALE GENOMIC DNA]</scope>
    <source>
        <strain evidence="2">CGMCC 1.7063</strain>
    </source>
</reference>
<evidence type="ECO:0008006" key="3">
    <source>
        <dbReference type="Google" id="ProtNLM"/>
    </source>
</evidence>
<dbReference type="EMBL" id="FQVA01000001">
    <property type="protein sequence ID" value="SHE95530.1"/>
    <property type="molecule type" value="Genomic_DNA"/>
</dbReference>
<name>A0A1M4XQ21_9GAMM</name>
<evidence type="ECO:0000313" key="1">
    <source>
        <dbReference type="EMBL" id="SHE95530.1"/>
    </source>
</evidence>
<proteinExistence type="predicted"/>
<evidence type="ECO:0000313" key="2">
    <source>
        <dbReference type="Proteomes" id="UP000184170"/>
    </source>
</evidence>
<organism evidence="1 2">
    <name type="scientific">Microbulbifer donghaiensis</name>
    <dbReference type="NCBI Taxonomy" id="494016"/>
    <lineage>
        <taxon>Bacteria</taxon>
        <taxon>Pseudomonadati</taxon>
        <taxon>Pseudomonadota</taxon>
        <taxon>Gammaproteobacteria</taxon>
        <taxon>Cellvibrionales</taxon>
        <taxon>Microbulbiferaceae</taxon>
        <taxon>Microbulbifer</taxon>
    </lineage>
</organism>